<sequence length="123" mass="13329">MFATWTAVRNRRGLDSKVPAASLNAEHFHVGQVTDKLCQSLSCRSKTTGVDGFVVNLPTRKNYSSLIAVTPPFPGPESIYFQWYNFGSKLDPTPVPVEPTGSAVAVICVAVFGIATDRKKSVL</sequence>
<dbReference type="EMBL" id="JBANRG010000009">
    <property type="protein sequence ID" value="KAK7463492.1"/>
    <property type="molecule type" value="Genomic_DNA"/>
</dbReference>
<reference evidence="1 2" key="1">
    <citation type="submission" date="2024-01" db="EMBL/GenBank/DDBJ databases">
        <title>A draft genome for the cacao thread blight pathogen Marasmiellus scandens.</title>
        <authorList>
            <person name="Baruah I.K."/>
            <person name="Leung J."/>
            <person name="Bukari Y."/>
            <person name="Amoako-Attah I."/>
            <person name="Meinhardt L.W."/>
            <person name="Bailey B.A."/>
            <person name="Cohen S.P."/>
        </authorList>
    </citation>
    <scope>NUCLEOTIDE SEQUENCE [LARGE SCALE GENOMIC DNA]</scope>
    <source>
        <strain evidence="1 2">GH-19</strain>
    </source>
</reference>
<dbReference type="Proteomes" id="UP001498398">
    <property type="component" value="Unassembled WGS sequence"/>
</dbReference>
<name>A0ABR1JKZ7_9AGAR</name>
<evidence type="ECO:0008006" key="3">
    <source>
        <dbReference type="Google" id="ProtNLM"/>
    </source>
</evidence>
<keyword evidence="2" id="KW-1185">Reference proteome</keyword>
<comment type="caution">
    <text evidence="1">The sequence shown here is derived from an EMBL/GenBank/DDBJ whole genome shotgun (WGS) entry which is preliminary data.</text>
</comment>
<evidence type="ECO:0000313" key="2">
    <source>
        <dbReference type="Proteomes" id="UP001498398"/>
    </source>
</evidence>
<gene>
    <name evidence="1" type="ORF">VKT23_006840</name>
</gene>
<organism evidence="1 2">
    <name type="scientific">Marasmiellus scandens</name>
    <dbReference type="NCBI Taxonomy" id="2682957"/>
    <lineage>
        <taxon>Eukaryota</taxon>
        <taxon>Fungi</taxon>
        <taxon>Dikarya</taxon>
        <taxon>Basidiomycota</taxon>
        <taxon>Agaricomycotina</taxon>
        <taxon>Agaricomycetes</taxon>
        <taxon>Agaricomycetidae</taxon>
        <taxon>Agaricales</taxon>
        <taxon>Marasmiineae</taxon>
        <taxon>Omphalotaceae</taxon>
        <taxon>Marasmiellus</taxon>
    </lineage>
</organism>
<evidence type="ECO:0000313" key="1">
    <source>
        <dbReference type="EMBL" id="KAK7463492.1"/>
    </source>
</evidence>
<accession>A0ABR1JKZ7</accession>
<protein>
    <recommendedName>
        <fullName evidence="3">PEP-CTERM sorting domain-containing protein</fullName>
    </recommendedName>
</protein>
<proteinExistence type="predicted"/>